<dbReference type="SUPFAM" id="SSF49344">
    <property type="entry name" value="CBD9-like"/>
    <property type="match status" value="1"/>
</dbReference>
<dbReference type="Pfam" id="PF06452">
    <property type="entry name" value="CBM9_1"/>
    <property type="match status" value="1"/>
</dbReference>
<comment type="caution">
    <text evidence="4">The sequence shown here is derived from an EMBL/GenBank/DDBJ whole genome shotgun (WGS) entry which is preliminary data.</text>
</comment>
<feature type="signal peptide" evidence="1">
    <location>
        <begin position="1"/>
        <end position="19"/>
    </location>
</feature>
<feature type="chain" id="PRO_5047265763" evidence="1">
    <location>
        <begin position="20"/>
        <end position="810"/>
    </location>
</feature>
<name>A0ABW3GNQ5_9FLAO</name>
<protein>
    <submittedName>
        <fullName evidence="4">DUF5916 domain-containing protein</fullName>
    </submittedName>
</protein>
<dbReference type="RefSeq" id="WP_379657388.1">
    <property type="nucleotide sequence ID" value="NZ_JBHTIV010000005.1"/>
</dbReference>
<proteinExistence type="predicted"/>
<organism evidence="4 5">
    <name type="scientific">Psychroflexus salinarum</name>
    <dbReference type="NCBI Taxonomy" id="546024"/>
    <lineage>
        <taxon>Bacteria</taxon>
        <taxon>Pseudomonadati</taxon>
        <taxon>Bacteroidota</taxon>
        <taxon>Flavobacteriia</taxon>
        <taxon>Flavobacteriales</taxon>
        <taxon>Flavobacteriaceae</taxon>
        <taxon>Psychroflexus</taxon>
    </lineage>
</organism>
<gene>
    <name evidence="4" type="ORF">ACFQ0R_05575</name>
</gene>
<dbReference type="InterPro" id="IPR010502">
    <property type="entry name" value="Carb-bd_dom_fam9"/>
</dbReference>
<dbReference type="EMBL" id="JBHTIV010000005">
    <property type="protein sequence ID" value="MFD0932068.1"/>
    <property type="molecule type" value="Genomic_DNA"/>
</dbReference>
<keyword evidence="1" id="KW-0732">Signal</keyword>
<sequence>MIGRFVCLFLYLAISSGVAQEKKQYNILRQNESAEIDGDLTDNVWQNLDVASDFMQFTPNLNLAASPDRRTEVKLYYNDEGIFVSAKLYDDPNKIMSQTTIRDEFGQTDYFTLVLNPNNDAQNDTQFVVFSSGTQADALSSPSIGQDFGWNAVWESAVKQTSYGWQLEMKIPYRTLRFPKTEIQTWGVQFRRYFRRERSEYAWNPIDRTKGYEGLYHGELKGIQNLEPPLRLNLYPFTTAIVNTTGNQTSTDFKLGMDLKYGITDNLTLDATLIPDFSQARFDDVVLNLGPFEQTFAEQRQFFTEGIDLFTKGNLFFSRRVGSAPVGNTDLEENEVIENRPQNVDLINAIKMSGRLKSGLGIGVFNAVTESTKATVLDTLQNETRQTEIEPLSNYNILVVDQQFNRNSSVSLINTNVTRFGDARDANVTGALFNLINKSNSYQLSGEVKMSHINELSESNTGFSSALEIAKVSDKHQFSVGHDYADKEYDINDLGLLLRNNFNNFQGQASYRIFEPTDNFQSYRITFSSLYKQLASPNTYTGLELAADFFATSLSLDTYGFNIGMEPGRQYDYFEPRVDGRFFIYENFTNLGGFLSSNYNRTFAIDIRTNVNTYFESGRESYGYNLNIEPRVRFNDFFFMVYNFNYDQRINDRGFSTFLDNEPVFGERDRQILTNSVSANYNFNPFHGLKLQLRHYWDTVLYDEFMYNLNPNGRLSENENLPKSALASSPDINFSTWNLDLNYSWQFAPGSFLTALYRNQLFTNNSEAQNNFETTFTNLFQQDIQHTVSVRLQYFFDVNTVKSVFTSEDS</sequence>
<dbReference type="InterPro" id="IPR045670">
    <property type="entry name" value="DUF5916"/>
</dbReference>
<feature type="domain" description="Carbohydrate-binding" evidence="2">
    <location>
        <begin position="36"/>
        <end position="181"/>
    </location>
</feature>
<dbReference type="Gene3D" id="2.60.40.1190">
    <property type="match status" value="1"/>
</dbReference>
<feature type="domain" description="DUF5916" evidence="3">
    <location>
        <begin position="228"/>
        <end position="805"/>
    </location>
</feature>
<reference evidence="5" key="1">
    <citation type="journal article" date="2019" name="Int. J. Syst. Evol. Microbiol.">
        <title>The Global Catalogue of Microorganisms (GCM) 10K type strain sequencing project: providing services to taxonomists for standard genome sequencing and annotation.</title>
        <authorList>
            <consortium name="The Broad Institute Genomics Platform"/>
            <consortium name="The Broad Institute Genome Sequencing Center for Infectious Disease"/>
            <person name="Wu L."/>
            <person name="Ma J."/>
        </authorList>
    </citation>
    <scope>NUCLEOTIDE SEQUENCE [LARGE SCALE GENOMIC DNA]</scope>
    <source>
        <strain evidence="5">CCUG 56752</strain>
    </source>
</reference>
<accession>A0ABW3GNQ5</accession>
<dbReference type="Proteomes" id="UP001597049">
    <property type="component" value="Unassembled WGS sequence"/>
</dbReference>
<evidence type="ECO:0000313" key="5">
    <source>
        <dbReference type="Proteomes" id="UP001597049"/>
    </source>
</evidence>
<evidence type="ECO:0000259" key="2">
    <source>
        <dbReference type="Pfam" id="PF06452"/>
    </source>
</evidence>
<dbReference type="CDD" id="cd09618">
    <property type="entry name" value="CBM9_like_2"/>
    <property type="match status" value="1"/>
</dbReference>
<dbReference type="Pfam" id="PF19313">
    <property type="entry name" value="DUF5916"/>
    <property type="match status" value="1"/>
</dbReference>
<evidence type="ECO:0000313" key="4">
    <source>
        <dbReference type="EMBL" id="MFD0932068.1"/>
    </source>
</evidence>
<evidence type="ECO:0000256" key="1">
    <source>
        <dbReference type="SAM" id="SignalP"/>
    </source>
</evidence>
<evidence type="ECO:0000259" key="3">
    <source>
        <dbReference type="Pfam" id="PF19313"/>
    </source>
</evidence>
<keyword evidence="5" id="KW-1185">Reference proteome</keyword>